<evidence type="ECO:0000313" key="2">
    <source>
        <dbReference type="EMBL" id="QJA86965.1"/>
    </source>
</evidence>
<dbReference type="GO" id="GO:0006260">
    <property type="term" value="P:DNA replication"/>
    <property type="evidence" value="ECO:0007669"/>
    <property type="project" value="InterPro"/>
</dbReference>
<dbReference type="InterPro" id="IPR036388">
    <property type="entry name" value="WH-like_DNA-bd_sf"/>
</dbReference>
<dbReference type="InterPro" id="IPR006497">
    <property type="entry name" value="Phage_lambda_VrpO_N"/>
</dbReference>
<feature type="domain" description="Bacteriophage lambda Replication protein O N-terminal" evidence="1">
    <location>
        <begin position="6"/>
        <end position="102"/>
    </location>
</feature>
<dbReference type="Gene3D" id="1.10.10.10">
    <property type="entry name" value="Winged helix-like DNA-binding domain superfamily/Winged helix DNA-binding domain"/>
    <property type="match status" value="1"/>
</dbReference>
<gene>
    <name evidence="2" type="ORF">MM415B03083_0006</name>
</gene>
<protein>
    <submittedName>
        <fullName evidence="2">Putative DNA replication initiation protein</fullName>
    </submittedName>
</protein>
<dbReference type="Pfam" id="PF04492">
    <property type="entry name" value="Phage_rep_O"/>
    <property type="match status" value="1"/>
</dbReference>
<organism evidence="2">
    <name type="scientific">viral metagenome</name>
    <dbReference type="NCBI Taxonomy" id="1070528"/>
    <lineage>
        <taxon>unclassified sequences</taxon>
        <taxon>metagenomes</taxon>
        <taxon>organismal metagenomes</taxon>
    </lineage>
</organism>
<sequence>MANPQAENGHVDIANEILDALVRTRIPGEARQCLDFILRKTWGWKKKEDFISLSQFAIATGINRKAVHRAITLLSSKKMIVVIKNDDSYINKYRFNKNFEEWEVSSKKMTLSSKKIPSVIKNDERVSSKKVHTKDNITKDTITKDKYSSPIPQDFLTYWAAYPKKIGKQAAIKAWVIAAKKGILPPIDQILKAIETQKQDDQWCKDGGQYIPHPATWINQGRWDDQPIPWQEKVRMTK</sequence>
<reference evidence="2" key="1">
    <citation type="submission" date="2020-03" db="EMBL/GenBank/DDBJ databases">
        <title>The deep terrestrial virosphere.</title>
        <authorList>
            <person name="Holmfeldt K."/>
            <person name="Nilsson E."/>
            <person name="Simone D."/>
            <person name="Lopez-Fernandez M."/>
            <person name="Wu X."/>
            <person name="de Brujin I."/>
            <person name="Lundin D."/>
            <person name="Andersson A."/>
            <person name="Bertilsson S."/>
            <person name="Dopson M."/>
        </authorList>
    </citation>
    <scope>NUCLEOTIDE SEQUENCE</scope>
    <source>
        <strain evidence="2">MM415B03083</strain>
    </source>
</reference>
<name>A0A6M3L0L2_9ZZZZ</name>
<dbReference type="EMBL" id="MT142672">
    <property type="protein sequence ID" value="QJA86965.1"/>
    <property type="molecule type" value="Genomic_DNA"/>
</dbReference>
<proteinExistence type="predicted"/>
<accession>A0A6M3L0L2</accession>
<evidence type="ECO:0000259" key="1">
    <source>
        <dbReference type="Pfam" id="PF04492"/>
    </source>
</evidence>
<dbReference type="AlphaFoldDB" id="A0A6M3L0L2"/>